<accession>A0A368Q435</accession>
<evidence type="ECO:0000256" key="1">
    <source>
        <dbReference type="SAM" id="MobiDB-lite"/>
    </source>
</evidence>
<name>A0A368Q435_SETIT</name>
<feature type="compositionally biased region" description="Basic and acidic residues" evidence="1">
    <location>
        <begin position="115"/>
        <end position="128"/>
    </location>
</feature>
<dbReference type="EMBL" id="CM003529">
    <property type="protein sequence ID" value="RCV12574.1"/>
    <property type="molecule type" value="Genomic_DNA"/>
</dbReference>
<dbReference type="AlphaFoldDB" id="A0A368Q435"/>
<organism evidence="2">
    <name type="scientific">Setaria italica</name>
    <name type="common">Foxtail millet</name>
    <name type="synonym">Panicum italicum</name>
    <dbReference type="NCBI Taxonomy" id="4555"/>
    <lineage>
        <taxon>Eukaryota</taxon>
        <taxon>Viridiplantae</taxon>
        <taxon>Streptophyta</taxon>
        <taxon>Embryophyta</taxon>
        <taxon>Tracheophyta</taxon>
        <taxon>Spermatophyta</taxon>
        <taxon>Magnoliopsida</taxon>
        <taxon>Liliopsida</taxon>
        <taxon>Poales</taxon>
        <taxon>Poaceae</taxon>
        <taxon>PACMAD clade</taxon>
        <taxon>Panicoideae</taxon>
        <taxon>Panicodae</taxon>
        <taxon>Paniceae</taxon>
        <taxon>Cenchrinae</taxon>
        <taxon>Setaria</taxon>
    </lineage>
</organism>
<dbReference type="OrthoDB" id="10647394at2759"/>
<protein>
    <submittedName>
        <fullName evidence="2">Uncharacterized protein</fullName>
    </submittedName>
</protein>
<feature type="compositionally biased region" description="Low complexity" evidence="1">
    <location>
        <begin position="151"/>
        <end position="161"/>
    </location>
</feature>
<reference evidence="2" key="2">
    <citation type="submission" date="2015-07" db="EMBL/GenBank/DDBJ databases">
        <authorList>
            <person name="Noorani M."/>
        </authorList>
    </citation>
    <scope>NUCLEOTIDE SEQUENCE</scope>
    <source>
        <strain evidence="2">Yugu1</strain>
    </source>
</reference>
<evidence type="ECO:0000313" key="2">
    <source>
        <dbReference type="EMBL" id="RCV12574.1"/>
    </source>
</evidence>
<reference evidence="2" key="1">
    <citation type="journal article" date="2012" name="Nat. Biotechnol.">
        <title>Reference genome sequence of the model plant Setaria.</title>
        <authorList>
            <person name="Bennetzen J.L."/>
            <person name="Schmutz J."/>
            <person name="Wang H."/>
            <person name="Percifield R."/>
            <person name="Hawkins J."/>
            <person name="Pontaroli A.C."/>
            <person name="Estep M."/>
            <person name="Feng L."/>
            <person name="Vaughn J.N."/>
            <person name="Grimwood J."/>
            <person name="Jenkins J."/>
            <person name="Barry K."/>
            <person name="Lindquist E."/>
            <person name="Hellsten U."/>
            <person name="Deshpande S."/>
            <person name="Wang X."/>
            <person name="Wu X."/>
            <person name="Mitros T."/>
            <person name="Triplett J."/>
            <person name="Yang X."/>
            <person name="Ye C.Y."/>
            <person name="Mauro-Herrera M."/>
            <person name="Wang L."/>
            <person name="Li P."/>
            <person name="Sharma M."/>
            <person name="Sharma R."/>
            <person name="Ronald P.C."/>
            <person name="Panaud O."/>
            <person name="Kellogg E.A."/>
            <person name="Brutnell T.P."/>
            <person name="Doust A.N."/>
            <person name="Tuskan G.A."/>
            <person name="Rokhsar D."/>
            <person name="Devos K.M."/>
        </authorList>
    </citation>
    <scope>NUCLEOTIDE SEQUENCE [LARGE SCALE GENOMIC DNA]</scope>
    <source>
        <strain evidence="2">Yugu1</strain>
    </source>
</reference>
<sequence length="260" mass="28500">MFPGGRRRRRLHEQPLREAGIVRVQVHVAEPVGLERFDVQCRRLVSLHRYLLKRRRRRAGNNVRQWRRSRHAGCHLVDGGAAGGGLESALEVRDGLEGGAAGVVQARERGRRRHGEQPRGVREVEAARPRSAAAQGEHRGVVRARRGLGGDVAARRGSPGRAPRRPTGPRRPGGARRGTPGAASRGTWCAPRGASWRAAGRTRTTATRPPCCCGPTRRRTPRWRRRMARARGGPCPWLPAAAAEVLIPAGGCLRSVLRVE</sequence>
<gene>
    <name evidence="2" type="ORF">SETIT_2G279900v2</name>
</gene>
<proteinExistence type="predicted"/>
<feature type="compositionally biased region" description="Low complexity" evidence="1">
    <location>
        <begin position="177"/>
        <end position="190"/>
    </location>
</feature>
<feature type="region of interest" description="Disordered" evidence="1">
    <location>
        <begin position="107"/>
        <end position="190"/>
    </location>
</feature>